<organism evidence="4 5">
    <name type="scientific">Roseibium aggregatum</name>
    <dbReference type="NCBI Taxonomy" id="187304"/>
    <lineage>
        <taxon>Bacteria</taxon>
        <taxon>Pseudomonadati</taxon>
        <taxon>Pseudomonadota</taxon>
        <taxon>Alphaproteobacteria</taxon>
        <taxon>Hyphomicrobiales</taxon>
        <taxon>Stappiaceae</taxon>
        <taxon>Roseibium</taxon>
    </lineage>
</organism>
<dbReference type="Proteomes" id="UP000598467">
    <property type="component" value="Unassembled WGS sequence"/>
</dbReference>
<accession>A0A926P574</accession>
<dbReference type="SMART" id="SM00219">
    <property type="entry name" value="TyrKc"/>
    <property type="match status" value="1"/>
</dbReference>
<dbReference type="GO" id="GO:0004674">
    <property type="term" value="F:protein serine/threonine kinase activity"/>
    <property type="evidence" value="ECO:0007669"/>
    <property type="project" value="TreeGrafter"/>
</dbReference>
<dbReference type="EMBL" id="JABFCZ010000068">
    <property type="protein sequence ID" value="MBD1549763.1"/>
    <property type="molecule type" value="Genomic_DNA"/>
</dbReference>
<proteinExistence type="predicted"/>
<evidence type="ECO:0000256" key="1">
    <source>
        <dbReference type="ARBA" id="ARBA00022741"/>
    </source>
</evidence>
<dbReference type="PANTHER" id="PTHR24346:SF30">
    <property type="entry name" value="MATERNAL EMBRYONIC LEUCINE ZIPPER KINASE"/>
    <property type="match status" value="1"/>
</dbReference>
<dbReference type="GO" id="GO:0004713">
    <property type="term" value="F:protein tyrosine kinase activity"/>
    <property type="evidence" value="ECO:0007669"/>
    <property type="project" value="InterPro"/>
</dbReference>
<dbReference type="InterPro" id="IPR011009">
    <property type="entry name" value="Kinase-like_dom_sf"/>
</dbReference>
<keyword evidence="4" id="KW-0808">Transferase</keyword>
<evidence type="ECO:0000313" key="5">
    <source>
        <dbReference type="Proteomes" id="UP000598467"/>
    </source>
</evidence>
<reference evidence="4" key="1">
    <citation type="submission" date="2020-05" db="EMBL/GenBank/DDBJ databases">
        <title>Identification of trans-AT polyketide cluster in two marine bacteria, producers of a novel glutaramide-containing polyketide sesbanimide D and analogs.</title>
        <authorList>
            <person name="Kacar D."/>
            <person name="Rodriguez P."/>
            <person name="Canedo L."/>
            <person name="Gonzalez E."/>
            <person name="Galan B."/>
            <person name="De La Calle F."/>
            <person name="Garcia J.L."/>
        </authorList>
    </citation>
    <scope>NUCLEOTIDE SEQUENCE</scope>
    <source>
        <strain evidence="4">PHM038</strain>
    </source>
</reference>
<dbReference type="PROSITE" id="PS00109">
    <property type="entry name" value="PROTEIN_KINASE_TYR"/>
    <property type="match status" value="1"/>
</dbReference>
<dbReference type="PANTHER" id="PTHR24346">
    <property type="entry name" value="MAP/MICROTUBULE AFFINITY-REGULATING KINASE"/>
    <property type="match status" value="1"/>
</dbReference>
<evidence type="ECO:0000256" key="2">
    <source>
        <dbReference type="ARBA" id="ARBA00022840"/>
    </source>
</evidence>
<comment type="caution">
    <text evidence="4">The sequence shown here is derived from an EMBL/GenBank/DDBJ whole genome shotgun (WGS) entry which is preliminary data.</text>
</comment>
<dbReference type="GO" id="GO:0005737">
    <property type="term" value="C:cytoplasm"/>
    <property type="evidence" value="ECO:0007669"/>
    <property type="project" value="TreeGrafter"/>
</dbReference>
<sequence>MPIPEEIEFNRPAKFTYVNTLGSGACGETIHVRDEGMACDFVVKKYKPIVQDTEDPELFDELLKRFRDEARILFRLSHRNIVRVYNFFDYSEHKTSYIVMEYISAENIVDFLRRNPASADKVFEGVVDGFTHLQEKGVLHRDIRPENILVGSSGVPKIIDFGFGKTVGNEAKYQGQKSISLNWWCETPPEFSSGIYDFQTEVYFVGKLFQLVVTECGLSEFKYLRLLSAMCEKERKKRSKSFSEIQSQVMKGKFGELSFSNPEIAAYRNFADELAGAIVSIQSDAKFERDTRKILERLEQLYRQTMLENTIALPNKLISVFCSGQFVYYRNYEVYVDGLLKFIELLRGGSEEKRSVVIENLLTRLEASDRTEPDFDGEIPF</sequence>
<keyword evidence="4" id="KW-0418">Kinase</keyword>
<protein>
    <submittedName>
        <fullName evidence="4">Protein kinase</fullName>
    </submittedName>
</protein>
<dbReference type="InterPro" id="IPR020635">
    <property type="entry name" value="Tyr_kinase_cat_dom"/>
</dbReference>
<dbReference type="Gene3D" id="1.10.510.10">
    <property type="entry name" value="Transferase(Phosphotransferase) domain 1"/>
    <property type="match status" value="1"/>
</dbReference>
<feature type="domain" description="Protein kinase" evidence="3">
    <location>
        <begin position="15"/>
        <end position="302"/>
    </location>
</feature>
<gene>
    <name evidence="4" type="ORF">HK439_26265</name>
</gene>
<dbReference type="PROSITE" id="PS50011">
    <property type="entry name" value="PROTEIN_KINASE_DOM"/>
    <property type="match status" value="1"/>
</dbReference>
<dbReference type="GO" id="GO:0035556">
    <property type="term" value="P:intracellular signal transduction"/>
    <property type="evidence" value="ECO:0007669"/>
    <property type="project" value="TreeGrafter"/>
</dbReference>
<dbReference type="GO" id="GO:0005524">
    <property type="term" value="F:ATP binding"/>
    <property type="evidence" value="ECO:0007669"/>
    <property type="project" value="UniProtKB-KW"/>
</dbReference>
<name>A0A926P574_9HYPH</name>
<evidence type="ECO:0000259" key="3">
    <source>
        <dbReference type="PROSITE" id="PS50011"/>
    </source>
</evidence>
<evidence type="ECO:0000313" key="4">
    <source>
        <dbReference type="EMBL" id="MBD1549763.1"/>
    </source>
</evidence>
<keyword evidence="1" id="KW-0547">Nucleotide-binding</keyword>
<dbReference type="AlphaFoldDB" id="A0A926P574"/>
<dbReference type="InterPro" id="IPR000719">
    <property type="entry name" value="Prot_kinase_dom"/>
</dbReference>
<dbReference type="SUPFAM" id="SSF56112">
    <property type="entry name" value="Protein kinase-like (PK-like)"/>
    <property type="match status" value="1"/>
</dbReference>
<dbReference type="Pfam" id="PF00069">
    <property type="entry name" value="Pkinase"/>
    <property type="match status" value="1"/>
</dbReference>
<keyword evidence="2" id="KW-0067">ATP-binding</keyword>
<dbReference type="RefSeq" id="WP_190294440.1">
    <property type="nucleotide sequence ID" value="NZ_JABFCZ010000068.1"/>
</dbReference>
<dbReference type="InterPro" id="IPR008266">
    <property type="entry name" value="Tyr_kinase_AS"/>
</dbReference>